<dbReference type="EnsemblPlants" id="PNT65446">
    <property type="protein sequence ID" value="PNT65446"/>
    <property type="gene ID" value="BRADI_4g42565v3"/>
</dbReference>
<evidence type="ECO:0000313" key="3">
    <source>
        <dbReference type="Proteomes" id="UP000008810"/>
    </source>
</evidence>
<accession>A0A2K2CTV3</accession>
<dbReference type="AlphaFoldDB" id="A0A2K2CTV3"/>
<evidence type="ECO:0000313" key="2">
    <source>
        <dbReference type="EnsemblPlants" id="PNT65446"/>
    </source>
</evidence>
<organism evidence="1">
    <name type="scientific">Brachypodium distachyon</name>
    <name type="common">Purple false brome</name>
    <name type="synonym">Trachynia distachya</name>
    <dbReference type="NCBI Taxonomy" id="15368"/>
    <lineage>
        <taxon>Eukaryota</taxon>
        <taxon>Viridiplantae</taxon>
        <taxon>Streptophyta</taxon>
        <taxon>Embryophyta</taxon>
        <taxon>Tracheophyta</taxon>
        <taxon>Spermatophyta</taxon>
        <taxon>Magnoliopsida</taxon>
        <taxon>Liliopsida</taxon>
        <taxon>Poales</taxon>
        <taxon>Poaceae</taxon>
        <taxon>BOP clade</taxon>
        <taxon>Pooideae</taxon>
        <taxon>Stipodae</taxon>
        <taxon>Brachypodieae</taxon>
        <taxon>Brachypodium</taxon>
    </lineage>
</organism>
<name>A0A2K2CTV3_BRADI</name>
<keyword evidence="3" id="KW-1185">Reference proteome</keyword>
<dbReference type="EMBL" id="CM000883">
    <property type="protein sequence ID" value="PNT65446.1"/>
    <property type="molecule type" value="Genomic_DNA"/>
</dbReference>
<reference evidence="2" key="3">
    <citation type="submission" date="2018-08" db="UniProtKB">
        <authorList>
            <consortium name="EnsemblPlants"/>
        </authorList>
    </citation>
    <scope>IDENTIFICATION</scope>
    <source>
        <strain evidence="2">cv. Bd21</strain>
    </source>
</reference>
<gene>
    <name evidence="1" type="ORF">BRADI_4g42565v3</name>
</gene>
<protein>
    <submittedName>
        <fullName evidence="1 2">Uncharacterized protein</fullName>
    </submittedName>
</protein>
<sequence>MGSCGELIKLINRRLIDRHSRIIVSLRFNFMAQIIPPHRRRYRSKQAAAYPVVARRIFACSFARA</sequence>
<dbReference type="Proteomes" id="UP000008810">
    <property type="component" value="Chromosome 4"/>
</dbReference>
<dbReference type="Gramene" id="PNT65446">
    <property type="protein sequence ID" value="PNT65446"/>
    <property type="gene ID" value="BRADI_4g42565v3"/>
</dbReference>
<dbReference type="InParanoid" id="A0A2K2CTV3"/>
<proteinExistence type="predicted"/>
<evidence type="ECO:0000313" key="1">
    <source>
        <dbReference type="EMBL" id="PNT65446.1"/>
    </source>
</evidence>
<reference evidence="1" key="2">
    <citation type="submission" date="2017-06" db="EMBL/GenBank/DDBJ databases">
        <title>WGS assembly of Brachypodium distachyon.</title>
        <authorList>
            <consortium name="The International Brachypodium Initiative"/>
            <person name="Lucas S."/>
            <person name="Harmon-Smith M."/>
            <person name="Lail K."/>
            <person name="Tice H."/>
            <person name="Grimwood J."/>
            <person name="Bruce D."/>
            <person name="Barry K."/>
            <person name="Shu S."/>
            <person name="Lindquist E."/>
            <person name="Wang M."/>
            <person name="Pitluck S."/>
            <person name="Vogel J.P."/>
            <person name="Garvin D.F."/>
            <person name="Mockler T.C."/>
            <person name="Schmutz J."/>
            <person name="Rokhsar D."/>
            <person name="Bevan M.W."/>
        </authorList>
    </citation>
    <scope>NUCLEOTIDE SEQUENCE</scope>
    <source>
        <strain evidence="1">Bd21</strain>
    </source>
</reference>
<reference evidence="1 2" key="1">
    <citation type="journal article" date="2010" name="Nature">
        <title>Genome sequencing and analysis of the model grass Brachypodium distachyon.</title>
        <authorList>
            <consortium name="International Brachypodium Initiative"/>
        </authorList>
    </citation>
    <scope>NUCLEOTIDE SEQUENCE [LARGE SCALE GENOMIC DNA]</scope>
    <source>
        <strain evidence="1 2">Bd21</strain>
    </source>
</reference>